<dbReference type="Pfam" id="PF08870">
    <property type="entry name" value="DndE"/>
    <property type="match status" value="1"/>
</dbReference>
<name>A0ABW3WJK4_9FLAO</name>
<dbReference type="Proteomes" id="UP001597241">
    <property type="component" value="Unassembled WGS sequence"/>
</dbReference>
<dbReference type="EMBL" id="JBHTMV010000002">
    <property type="protein sequence ID" value="MFD1292604.1"/>
    <property type="molecule type" value="Genomic_DNA"/>
</dbReference>
<comment type="caution">
    <text evidence="1">The sequence shown here is derived from an EMBL/GenBank/DDBJ whole genome shotgun (WGS) entry which is preliminary data.</text>
</comment>
<organism evidence="1 2">
    <name type="scientific">Lutibacter holmesii</name>
    <dbReference type="NCBI Taxonomy" id="1137985"/>
    <lineage>
        <taxon>Bacteria</taxon>
        <taxon>Pseudomonadati</taxon>
        <taxon>Bacteroidota</taxon>
        <taxon>Flavobacteriia</taxon>
        <taxon>Flavobacteriales</taxon>
        <taxon>Flavobacteriaceae</taxon>
        <taxon>Lutibacter</taxon>
    </lineage>
</organism>
<evidence type="ECO:0000313" key="2">
    <source>
        <dbReference type="Proteomes" id="UP001597241"/>
    </source>
</evidence>
<reference evidence="2" key="1">
    <citation type="journal article" date="2019" name="Int. J. Syst. Evol. Microbiol.">
        <title>The Global Catalogue of Microorganisms (GCM) 10K type strain sequencing project: providing services to taxonomists for standard genome sequencing and annotation.</title>
        <authorList>
            <consortium name="The Broad Institute Genomics Platform"/>
            <consortium name="The Broad Institute Genome Sequencing Center for Infectious Disease"/>
            <person name="Wu L."/>
            <person name="Ma J."/>
        </authorList>
    </citation>
    <scope>NUCLEOTIDE SEQUENCE [LARGE SCALE GENOMIC DNA]</scope>
    <source>
        <strain evidence="2">CCUG 62221</strain>
    </source>
</reference>
<proteinExistence type="predicted"/>
<sequence length="131" mass="15046">MFTQIRTSKENKEIVTQLTRTLGLGAENVIARIALTYSLSKDHKLDLKNIGNSSGKEYSKSVLFGEYSDYYMGLICIHYDLYKTDKDLSKYIKMHIDDGLQLLNEEINQRSNIDGFDFLVEKIENGLLELV</sequence>
<gene>
    <name evidence="1" type="ORF">ACFQ5N_02040</name>
</gene>
<dbReference type="InterPro" id="IPR014969">
    <property type="entry name" value="DNA_S_DndE"/>
</dbReference>
<accession>A0ABW3WJK4</accession>
<dbReference type="InterPro" id="IPR038472">
    <property type="entry name" value="DndE_sf"/>
</dbReference>
<protein>
    <submittedName>
        <fullName evidence="1">DndE family protein</fullName>
    </submittedName>
</protein>
<dbReference type="Gene3D" id="1.10.1220.160">
    <property type="entry name" value="DNA sulphur modification protein DndE"/>
    <property type="match status" value="1"/>
</dbReference>
<keyword evidence="2" id="KW-1185">Reference proteome</keyword>
<evidence type="ECO:0000313" key="1">
    <source>
        <dbReference type="EMBL" id="MFD1292604.1"/>
    </source>
</evidence>
<dbReference type="RefSeq" id="WP_386807302.1">
    <property type="nucleotide sequence ID" value="NZ_JBHTMV010000002.1"/>
</dbReference>